<dbReference type="KEGG" id="more:E1B28_005314"/>
<name>A0A9P8ADP9_9AGAR</name>
<proteinExistence type="predicted"/>
<organism evidence="1 2">
    <name type="scientific">Marasmius oreades</name>
    <name type="common">fairy-ring Marasmius</name>
    <dbReference type="NCBI Taxonomy" id="181124"/>
    <lineage>
        <taxon>Eukaryota</taxon>
        <taxon>Fungi</taxon>
        <taxon>Dikarya</taxon>
        <taxon>Basidiomycota</taxon>
        <taxon>Agaricomycotina</taxon>
        <taxon>Agaricomycetes</taxon>
        <taxon>Agaricomycetidae</taxon>
        <taxon>Agaricales</taxon>
        <taxon>Marasmiineae</taxon>
        <taxon>Marasmiaceae</taxon>
        <taxon>Marasmius</taxon>
    </lineage>
</organism>
<evidence type="ECO:0000313" key="1">
    <source>
        <dbReference type="EMBL" id="KAG7098006.1"/>
    </source>
</evidence>
<comment type="caution">
    <text evidence="1">The sequence shown here is derived from an EMBL/GenBank/DDBJ whole genome shotgun (WGS) entry which is preliminary data.</text>
</comment>
<dbReference type="OrthoDB" id="549788at2759"/>
<dbReference type="EMBL" id="CM032182">
    <property type="protein sequence ID" value="KAG7098006.1"/>
    <property type="molecule type" value="Genomic_DNA"/>
</dbReference>
<evidence type="ECO:0000313" key="2">
    <source>
        <dbReference type="Proteomes" id="UP001049176"/>
    </source>
</evidence>
<gene>
    <name evidence="1" type="ORF">E1B28_005314</name>
</gene>
<protein>
    <submittedName>
        <fullName evidence="1">Uncharacterized protein</fullName>
    </submittedName>
</protein>
<accession>A0A9P8ADP9</accession>
<sequence>MVTAGSLHFLASAANRLLIDLLPGSVWTAKALDSGIIQAFFKGHPSLFQRDHIPTVKDDQKLSFAGTTVMDHVSRFLLHSPVLHAFLRVVHRIEASETLEKEMKGKSNLIWKSWERCKKKAIVIQDFRRELKAKPFIFCTYQQCPLREVPPTTSLEWRDNHREFCRMKDIVSMKITDYDLKFFTEWIFGFLSTHSGTVKEMVNNAILNMFNRPDNELSTNERLMKTGSRNPIFYLNFDTPSPLMPENCFQVIIDMNAWLKRVPFLLKPSATTVVIEWQALPAHGLATVFAIFPGQDRIPYFVKETVELVRKHVPVSGAGTAERCIAM</sequence>
<keyword evidence="2" id="KW-1185">Reference proteome</keyword>
<dbReference type="RefSeq" id="XP_043014476.1">
    <property type="nucleotide sequence ID" value="XM_043149868.1"/>
</dbReference>
<dbReference type="GeneID" id="66074390"/>
<dbReference type="AlphaFoldDB" id="A0A9P8ADP9"/>
<dbReference type="Proteomes" id="UP001049176">
    <property type="component" value="Chromosome 2"/>
</dbReference>
<reference evidence="1" key="1">
    <citation type="journal article" date="2021" name="Genome Biol. Evol.">
        <title>The assembled and annotated genome of the fairy-ring fungus Marasmius oreades.</title>
        <authorList>
            <person name="Hiltunen M."/>
            <person name="Ament-Velasquez S.L."/>
            <person name="Johannesson H."/>
        </authorList>
    </citation>
    <scope>NUCLEOTIDE SEQUENCE</scope>
    <source>
        <strain evidence="1">03SP1</strain>
    </source>
</reference>